<dbReference type="Gene3D" id="2.40.170.20">
    <property type="entry name" value="TonB-dependent receptor, beta-barrel domain"/>
    <property type="match status" value="1"/>
</dbReference>
<gene>
    <name evidence="16" type="primary">femA</name>
    <name evidence="16" type="ORF">GCM10007205_09830</name>
</gene>
<dbReference type="Pfam" id="PF00593">
    <property type="entry name" value="TonB_dep_Rec_b-barrel"/>
    <property type="match status" value="1"/>
</dbReference>
<evidence type="ECO:0000256" key="7">
    <source>
        <dbReference type="ARBA" id="ARBA00023004"/>
    </source>
</evidence>
<evidence type="ECO:0000256" key="3">
    <source>
        <dbReference type="ARBA" id="ARBA00022448"/>
    </source>
</evidence>
<dbReference type="GO" id="GO:0015344">
    <property type="term" value="F:siderophore uptake transmembrane transporter activity"/>
    <property type="evidence" value="ECO:0007669"/>
    <property type="project" value="TreeGrafter"/>
</dbReference>
<evidence type="ECO:0000256" key="1">
    <source>
        <dbReference type="ARBA" id="ARBA00004571"/>
    </source>
</evidence>
<dbReference type="InterPro" id="IPR011662">
    <property type="entry name" value="Secretin/TonB_short_N"/>
</dbReference>
<dbReference type="InterPro" id="IPR039426">
    <property type="entry name" value="TonB-dep_rcpt-like"/>
</dbReference>
<evidence type="ECO:0000256" key="14">
    <source>
        <dbReference type="SAM" id="SignalP"/>
    </source>
</evidence>
<dbReference type="InterPro" id="IPR012910">
    <property type="entry name" value="Plug_dom"/>
</dbReference>
<evidence type="ECO:0000256" key="8">
    <source>
        <dbReference type="ARBA" id="ARBA00023077"/>
    </source>
</evidence>
<reference evidence="16" key="2">
    <citation type="submission" date="2020-09" db="EMBL/GenBank/DDBJ databases">
        <authorList>
            <person name="Sun Q."/>
            <person name="Sedlacek I."/>
        </authorList>
    </citation>
    <scope>NUCLEOTIDE SEQUENCE</scope>
    <source>
        <strain evidence="16">CCM 7086</strain>
    </source>
</reference>
<keyword evidence="7" id="KW-0408">Iron</keyword>
<proteinExistence type="inferred from homology"/>
<protein>
    <submittedName>
        <fullName evidence="16">Ferric-mycobactin receptor FemA</fullName>
    </submittedName>
</protein>
<dbReference type="EMBL" id="BMCG01000002">
    <property type="protein sequence ID" value="GGC02597.1"/>
    <property type="molecule type" value="Genomic_DNA"/>
</dbReference>
<dbReference type="Pfam" id="PF07660">
    <property type="entry name" value="STN"/>
    <property type="match status" value="1"/>
</dbReference>
<keyword evidence="9 12" id="KW-0472">Membrane</keyword>
<dbReference type="GO" id="GO:0038023">
    <property type="term" value="F:signaling receptor activity"/>
    <property type="evidence" value="ECO:0007669"/>
    <property type="project" value="InterPro"/>
</dbReference>
<comment type="caution">
    <text evidence="16">The sequence shown here is derived from an EMBL/GenBank/DDBJ whole genome shotgun (WGS) entry which is preliminary data.</text>
</comment>
<dbReference type="PANTHER" id="PTHR32552">
    <property type="entry name" value="FERRICHROME IRON RECEPTOR-RELATED"/>
    <property type="match status" value="1"/>
</dbReference>
<dbReference type="InterPro" id="IPR000531">
    <property type="entry name" value="Beta-barrel_TonB"/>
</dbReference>
<dbReference type="SMART" id="SM00965">
    <property type="entry name" value="STN"/>
    <property type="match status" value="1"/>
</dbReference>
<keyword evidence="5" id="KW-0410">Iron transport</keyword>
<keyword evidence="6 12" id="KW-0812">Transmembrane</keyword>
<evidence type="ECO:0000256" key="13">
    <source>
        <dbReference type="RuleBase" id="RU003357"/>
    </source>
</evidence>
<evidence type="ECO:0000256" key="6">
    <source>
        <dbReference type="ARBA" id="ARBA00022692"/>
    </source>
</evidence>
<dbReference type="InterPro" id="IPR036942">
    <property type="entry name" value="Beta-barrel_TonB_sf"/>
</dbReference>
<dbReference type="CDD" id="cd01347">
    <property type="entry name" value="ligand_gated_channel"/>
    <property type="match status" value="1"/>
</dbReference>
<evidence type="ECO:0000256" key="9">
    <source>
        <dbReference type="ARBA" id="ARBA00023136"/>
    </source>
</evidence>
<feature type="chain" id="PRO_5035159170" evidence="14">
    <location>
        <begin position="23"/>
        <end position="791"/>
    </location>
</feature>
<dbReference type="Pfam" id="PF07715">
    <property type="entry name" value="Plug"/>
    <property type="match status" value="1"/>
</dbReference>
<dbReference type="AlphaFoldDB" id="A0A8J2UK68"/>
<dbReference type="NCBIfam" id="TIGR01783">
    <property type="entry name" value="TonB-siderophor"/>
    <property type="match status" value="1"/>
</dbReference>
<evidence type="ECO:0000256" key="10">
    <source>
        <dbReference type="ARBA" id="ARBA00023170"/>
    </source>
</evidence>
<evidence type="ECO:0000256" key="11">
    <source>
        <dbReference type="ARBA" id="ARBA00023237"/>
    </source>
</evidence>
<dbReference type="PROSITE" id="PS52016">
    <property type="entry name" value="TONB_DEPENDENT_REC_3"/>
    <property type="match status" value="1"/>
</dbReference>
<keyword evidence="4 12" id="KW-1134">Transmembrane beta strand</keyword>
<sequence length="791" mass="84921">MLLAVHSAVFALALGAGMTANAQEAVTAGIAPAGEAEVRSFDVAGGPLAQVLGRYAGAAGVTLSFDASQLGAAHSDGLRGSYTVQGGFARLLSGTGLEASRTGDGRYVLRRLPAGATTLPEVRVAAQAGRNDLPQVYAGGQVARGSRIGMLGNSDMFKTPFSVKSYTNELIRNQSARNVNDVVANDPSIRTSLSATSPLDQSAIRGFMTNSDGYLFDGVEGLIAYSNVPIQHYERLEVLKGPAGGVVGASGYGSTVGGTFNLVPKRATDAPVRSATVYANDKSLFGTHIDIGQRFGTDNRFGFRLNMTAEDGELYDDAERHLVAPQIALDYRGDGVRLALDAGYSRRKSSPLFNHWILAPGAALPAVPDPSVHIKPKWETLDVRQTFGLVSAEWDVADDWTAYVRYGKLHENTPERLYIDNTTIDGAGRVTYDRATSLLWTQENEVGTAGVRGQFDTGSVKHQLSVAILRQRHQLQDMKQQTRLLATPVVADLYGYTDVPNPFADGTPDIPGVTSPALYLNSVAIADTLSMFDERLLLTLALRNQTIKQGASDHSKTTPTVAALYKIDNGLSIYGNYAESLAKGQTATAGSNIGENLPPYVSKQREVGLKWDRGHYGITAAYFDIIKTTAFLDSDNVFRAAGEQQHRGIELETFGEVAKGVRLLGGVAWIDGKMQRTQNGTFDGAKPIGVPELNVNLGAEVDLAQVPGMTLSARVIHTGAAYADLANTQRLPSWNRVDIGARYQMRLGERLVTLRAGIDNLLDDAHWTIGGRNFISVAPPRTWLLSASMDF</sequence>
<evidence type="ECO:0000256" key="2">
    <source>
        <dbReference type="ARBA" id="ARBA00009810"/>
    </source>
</evidence>
<keyword evidence="5" id="KW-0406">Ion transport</keyword>
<organism evidence="16 17">
    <name type="scientific">Oxalicibacterium flavum</name>
    <dbReference type="NCBI Taxonomy" id="179467"/>
    <lineage>
        <taxon>Bacteria</taxon>
        <taxon>Pseudomonadati</taxon>
        <taxon>Pseudomonadota</taxon>
        <taxon>Betaproteobacteria</taxon>
        <taxon>Burkholderiales</taxon>
        <taxon>Oxalobacteraceae</taxon>
        <taxon>Oxalicibacterium</taxon>
    </lineage>
</organism>
<reference evidence="16" key="1">
    <citation type="journal article" date="2014" name="Int. J. Syst. Evol. Microbiol.">
        <title>Complete genome sequence of Corynebacterium casei LMG S-19264T (=DSM 44701T), isolated from a smear-ripened cheese.</title>
        <authorList>
            <consortium name="US DOE Joint Genome Institute (JGI-PGF)"/>
            <person name="Walter F."/>
            <person name="Albersmeier A."/>
            <person name="Kalinowski J."/>
            <person name="Ruckert C."/>
        </authorList>
    </citation>
    <scope>NUCLEOTIDE SEQUENCE</scope>
    <source>
        <strain evidence="16">CCM 7086</strain>
    </source>
</reference>
<keyword evidence="17" id="KW-1185">Reference proteome</keyword>
<evidence type="ECO:0000256" key="5">
    <source>
        <dbReference type="ARBA" id="ARBA00022496"/>
    </source>
</evidence>
<keyword evidence="14" id="KW-0732">Signal</keyword>
<keyword evidence="11 12" id="KW-0998">Cell outer membrane</keyword>
<dbReference type="GO" id="GO:0009279">
    <property type="term" value="C:cell outer membrane"/>
    <property type="evidence" value="ECO:0007669"/>
    <property type="project" value="UniProtKB-SubCell"/>
</dbReference>
<evidence type="ECO:0000313" key="17">
    <source>
        <dbReference type="Proteomes" id="UP000620266"/>
    </source>
</evidence>
<accession>A0A8J2UK68</accession>
<feature type="signal peptide" evidence="14">
    <location>
        <begin position="1"/>
        <end position="22"/>
    </location>
</feature>
<dbReference type="SUPFAM" id="SSF56935">
    <property type="entry name" value="Porins"/>
    <property type="match status" value="1"/>
</dbReference>
<keyword evidence="3 12" id="KW-0813">Transport</keyword>
<name>A0A8J2UK68_9BURK</name>
<dbReference type="Proteomes" id="UP000620266">
    <property type="component" value="Unassembled WGS sequence"/>
</dbReference>
<evidence type="ECO:0000313" key="16">
    <source>
        <dbReference type="EMBL" id="GGC02597.1"/>
    </source>
</evidence>
<comment type="similarity">
    <text evidence="2 12 13">Belongs to the TonB-dependent receptor family.</text>
</comment>
<comment type="subcellular location">
    <subcellularLocation>
        <location evidence="1 12">Cell outer membrane</location>
        <topology evidence="1 12">Multi-pass membrane protein</topology>
    </subcellularLocation>
</comment>
<evidence type="ECO:0000259" key="15">
    <source>
        <dbReference type="SMART" id="SM00965"/>
    </source>
</evidence>
<feature type="domain" description="Secretin/TonB short N-terminal" evidence="15">
    <location>
        <begin position="61"/>
        <end position="112"/>
    </location>
</feature>
<keyword evidence="8 13" id="KW-0798">TonB box</keyword>
<evidence type="ECO:0000256" key="12">
    <source>
        <dbReference type="PROSITE-ProRule" id="PRU01360"/>
    </source>
</evidence>
<dbReference type="Gene3D" id="3.55.50.30">
    <property type="match status" value="1"/>
</dbReference>
<evidence type="ECO:0000256" key="4">
    <source>
        <dbReference type="ARBA" id="ARBA00022452"/>
    </source>
</evidence>
<dbReference type="InterPro" id="IPR037066">
    <property type="entry name" value="Plug_dom_sf"/>
</dbReference>
<dbReference type="Gene3D" id="2.170.130.10">
    <property type="entry name" value="TonB-dependent receptor, plug domain"/>
    <property type="match status" value="1"/>
</dbReference>
<dbReference type="GO" id="GO:0015891">
    <property type="term" value="P:siderophore transport"/>
    <property type="evidence" value="ECO:0007669"/>
    <property type="project" value="InterPro"/>
</dbReference>
<dbReference type="PANTHER" id="PTHR32552:SF82">
    <property type="entry name" value="FCUA PROTEIN"/>
    <property type="match status" value="1"/>
</dbReference>
<keyword evidence="10 16" id="KW-0675">Receptor</keyword>
<dbReference type="InterPro" id="IPR010105">
    <property type="entry name" value="TonB_sidphr_rcpt"/>
</dbReference>